<keyword evidence="1" id="KW-1133">Transmembrane helix</keyword>
<accession>A0ABV8D2J2</accession>
<keyword evidence="1" id="KW-0472">Membrane</keyword>
<protein>
    <submittedName>
        <fullName evidence="2">Uncharacterized protein</fullName>
    </submittedName>
</protein>
<feature type="transmembrane region" description="Helical" evidence="1">
    <location>
        <begin position="7"/>
        <end position="25"/>
    </location>
</feature>
<feature type="transmembrane region" description="Helical" evidence="1">
    <location>
        <begin position="31"/>
        <end position="51"/>
    </location>
</feature>
<evidence type="ECO:0000256" key="1">
    <source>
        <dbReference type="SAM" id="Phobius"/>
    </source>
</evidence>
<keyword evidence="3" id="KW-1185">Reference proteome</keyword>
<evidence type="ECO:0000313" key="3">
    <source>
        <dbReference type="Proteomes" id="UP001595901"/>
    </source>
</evidence>
<sequence length="67" mass="7761">MTKRWSFIFCSSLNVMANLLMIWPFNSGEGIFSNLFLIIITLILLVVLVNFKISQIISQYDLFDSQL</sequence>
<reference evidence="3" key="1">
    <citation type="journal article" date="2019" name="Int. J. Syst. Evol. Microbiol.">
        <title>The Global Catalogue of Microorganisms (GCM) 10K type strain sequencing project: providing services to taxonomists for standard genome sequencing and annotation.</title>
        <authorList>
            <consortium name="The Broad Institute Genomics Platform"/>
            <consortium name="The Broad Institute Genome Sequencing Center for Infectious Disease"/>
            <person name="Wu L."/>
            <person name="Ma J."/>
        </authorList>
    </citation>
    <scope>NUCLEOTIDE SEQUENCE [LARGE SCALE GENOMIC DNA]</scope>
    <source>
        <strain evidence="3">CCUG 58728</strain>
    </source>
</reference>
<comment type="caution">
    <text evidence="2">The sequence shown here is derived from an EMBL/GenBank/DDBJ whole genome shotgun (WGS) entry which is preliminary data.</text>
</comment>
<feature type="non-terminal residue" evidence="2">
    <location>
        <position position="67"/>
    </location>
</feature>
<evidence type="ECO:0000313" key="2">
    <source>
        <dbReference type="EMBL" id="MFC3932633.1"/>
    </source>
</evidence>
<dbReference type="Proteomes" id="UP001595901">
    <property type="component" value="Unassembled WGS sequence"/>
</dbReference>
<organism evidence="2 3">
    <name type="scientific">Streptococcus dentapri</name>
    <dbReference type="NCBI Taxonomy" id="573564"/>
    <lineage>
        <taxon>Bacteria</taxon>
        <taxon>Bacillati</taxon>
        <taxon>Bacillota</taxon>
        <taxon>Bacilli</taxon>
        <taxon>Lactobacillales</taxon>
        <taxon>Streptococcaceae</taxon>
        <taxon>Streptococcus</taxon>
    </lineage>
</organism>
<name>A0ABV8D2J2_9STRE</name>
<keyword evidence="1" id="KW-0812">Transmembrane</keyword>
<gene>
    <name evidence="2" type="ORF">ACFOSE_07670</name>
</gene>
<dbReference type="EMBL" id="JBHSAC010000062">
    <property type="protein sequence ID" value="MFC3932633.1"/>
    <property type="molecule type" value="Genomic_DNA"/>
</dbReference>
<proteinExistence type="predicted"/>